<gene>
    <name evidence="4" type="ORF">HYH02_005140</name>
</gene>
<keyword evidence="5" id="KW-1185">Reference proteome</keyword>
<dbReference type="Proteomes" id="UP000613740">
    <property type="component" value="Unassembled WGS sequence"/>
</dbReference>
<dbReference type="GO" id="GO:0016787">
    <property type="term" value="F:hydrolase activity"/>
    <property type="evidence" value="ECO:0007669"/>
    <property type="project" value="UniProtKB-KW"/>
</dbReference>
<comment type="similarity">
    <text evidence="1">Belongs to the isochorismatase family.</text>
</comment>
<dbReference type="SUPFAM" id="SSF52499">
    <property type="entry name" value="Isochorismatase-like hydrolases"/>
    <property type="match status" value="2"/>
</dbReference>
<feature type="domain" description="Isochorismatase-like" evidence="3">
    <location>
        <begin position="24"/>
        <end position="220"/>
    </location>
</feature>
<organism evidence="4 5">
    <name type="scientific">Chlamydomonas schloesseri</name>
    <dbReference type="NCBI Taxonomy" id="2026947"/>
    <lineage>
        <taxon>Eukaryota</taxon>
        <taxon>Viridiplantae</taxon>
        <taxon>Chlorophyta</taxon>
        <taxon>core chlorophytes</taxon>
        <taxon>Chlorophyceae</taxon>
        <taxon>CS clade</taxon>
        <taxon>Chlamydomonadales</taxon>
        <taxon>Chlamydomonadaceae</taxon>
        <taxon>Chlamydomonas</taxon>
    </lineage>
</organism>
<evidence type="ECO:0000256" key="2">
    <source>
        <dbReference type="ARBA" id="ARBA00022801"/>
    </source>
</evidence>
<dbReference type="PANTHER" id="PTHR43540">
    <property type="entry name" value="PEROXYUREIDOACRYLATE/UREIDOACRYLATE AMIDOHYDROLASE-RELATED"/>
    <property type="match status" value="1"/>
</dbReference>
<keyword evidence="2" id="KW-0378">Hydrolase</keyword>
<feature type="domain" description="Isochorismatase-like" evidence="3">
    <location>
        <begin position="293"/>
        <end position="482"/>
    </location>
</feature>
<reference evidence="4" key="1">
    <citation type="journal article" date="2020" name="bioRxiv">
        <title>Comparative genomics of Chlamydomonas.</title>
        <authorList>
            <person name="Craig R.J."/>
            <person name="Hasan A.R."/>
            <person name="Ness R.W."/>
            <person name="Keightley P.D."/>
        </authorList>
    </citation>
    <scope>NUCLEOTIDE SEQUENCE</scope>
    <source>
        <strain evidence="4">CCAP 11/173</strain>
    </source>
</reference>
<dbReference type="PANTHER" id="PTHR43540:SF9">
    <property type="entry name" value="FAMILY HYDROLASE, PUTATIVE (AFU_ORTHOLOGUE AFUA_2G08700)-RELATED"/>
    <property type="match status" value="1"/>
</dbReference>
<comment type="caution">
    <text evidence="4">The sequence shown here is derived from an EMBL/GenBank/DDBJ whole genome shotgun (WGS) entry which is preliminary data.</text>
</comment>
<dbReference type="AlphaFoldDB" id="A0A835WL59"/>
<dbReference type="OrthoDB" id="167809at2759"/>
<dbReference type="InterPro" id="IPR050272">
    <property type="entry name" value="Isochorismatase-like_hydrls"/>
</dbReference>
<evidence type="ECO:0000313" key="4">
    <source>
        <dbReference type="EMBL" id="KAG2449607.1"/>
    </source>
</evidence>
<sequence>MWAARVASEPYRWPYDGNLQPENTALLVIDMQVDFCGKGGYVDLMGYDLSLTQAPIEPIKQVIAARRALAACREYGYTVIHTREGHRPDLSDLPANKEWRSRQIGAGIGQPGPAGRVLVRGEAGWGLIPELAPLPGEPVIDKPGKGSFYATDLDLLLRRGGIRNLVLCGITTDVCVHTTMRDANDRGYECLLLSDATGATDPKNHAAALEMVKKQGGVFGAVADVAAFVSAITPPVRKMLAAAADGAADGHLANGHVNGKGACGEAEEAASVGPVAVLLDAAPYPFSFPVSQTALVMIDFQRDFMEAGGFGASLGNDVERLRACLPGAAALLAACRAAGMHIVHTLEAHKPDLSDLHPAKFTRGGLPPGMRIGDVLSGDMGRILIRNEPGNGIVPEVAPTEGELLLFKPGKGAFYATHLEEWLRARRVTHLLFAGVTTEVCVQTSMREANDRGFDSLLVTDATESYFSQFKAAALEMITAQCQKAQLCGPNNKCLPQDPTAKNPLTQPYICAQDPCLTVSCAGQACCESTRNAAGQYVGFTCVDSCQLAKCKAPFVCVNVKDPQTGKCGANCVHPCADPDKNPCGPGESCLPVTDATGAWVPGKYQCVNPCLDPAKPNPCKDNCCRPVPIDSQFPDPQYAPKCLGPCDSNPCGKYENCEYVQNADGTFVQDPATGETMYQCVNPCTKKPCPWWPKHTCCKPVWNPDTKKWQRSCTNPCSPPPPALPPKCKWPKPFCRPVVDPVTHMCKGTTCVGFPCWDSPCGVGSTCLDLSNPLQFMATVSGRDPADVGEQLVMPGGGDQDCDGLADSIYTCPKCGAGYVPIQMPALPPTAGSEPVPLDTPLPDGDGSVIKVAERVQQQDDSLQRVEGGGGDSGNLQKALATCLAPSGLQQQQQGLVVDAGRVLGAPLPTVQRCVPGVEACKAQNLCGKNSAAACAAAPLDDPALLKELEAAGATGVQDVLELKAGFICNKNPCETIRCAPPNCCVPKTNKWGLYTGFSCVNPCDNALCKKPFYCRAEQDKIGQCVGTCCVNPCANKPCPKGTICKPRFDDFGVIADGYDCVSVAPPNPCTDPNTAISCANNGCCKPAFINFQWVATCDFPCAGPFTTCLDNSAVCKPNMDKYGVCLGGWHCEVIPL</sequence>
<dbReference type="Gene3D" id="3.40.50.850">
    <property type="entry name" value="Isochorismatase-like"/>
    <property type="match status" value="2"/>
</dbReference>
<evidence type="ECO:0000259" key="3">
    <source>
        <dbReference type="Pfam" id="PF00857"/>
    </source>
</evidence>
<evidence type="ECO:0000313" key="5">
    <source>
        <dbReference type="Proteomes" id="UP000613740"/>
    </source>
</evidence>
<evidence type="ECO:0000256" key="1">
    <source>
        <dbReference type="ARBA" id="ARBA00006336"/>
    </source>
</evidence>
<name>A0A835WL59_9CHLO</name>
<dbReference type="InterPro" id="IPR000868">
    <property type="entry name" value="Isochorismatase-like_dom"/>
</dbReference>
<dbReference type="EMBL" id="JAEHOD010000013">
    <property type="protein sequence ID" value="KAG2449607.1"/>
    <property type="molecule type" value="Genomic_DNA"/>
</dbReference>
<accession>A0A835WL59</accession>
<proteinExistence type="inferred from homology"/>
<dbReference type="Pfam" id="PF00857">
    <property type="entry name" value="Isochorismatase"/>
    <property type="match status" value="2"/>
</dbReference>
<protein>
    <recommendedName>
        <fullName evidence="3">Isochorismatase-like domain-containing protein</fullName>
    </recommendedName>
</protein>
<dbReference type="InterPro" id="IPR036380">
    <property type="entry name" value="Isochorismatase-like_sf"/>
</dbReference>
<dbReference type="CDD" id="cd00431">
    <property type="entry name" value="cysteine_hydrolases"/>
    <property type="match status" value="2"/>
</dbReference>